<protein>
    <submittedName>
        <fullName evidence="1">Uncharacterized protein</fullName>
    </submittedName>
</protein>
<organism evidence="1 2">
    <name type="scientific">Onchocerca volvulus</name>
    <dbReference type="NCBI Taxonomy" id="6282"/>
    <lineage>
        <taxon>Eukaryota</taxon>
        <taxon>Metazoa</taxon>
        <taxon>Ecdysozoa</taxon>
        <taxon>Nematoda</taxon>
        <taxon>Chromadorea</taxon>
        <taxon>Rhabditida</taxon>
        <taxon>Spirurina</taxon>
        <taxon>Spiruromorpha</taxon>
        <taxon>Filarioidea</taxon>
        <taxon>Onchocercidae</taxon>
        <taxon>Onchocerca</taxon>
    </lineage>
</organism>
<dbReference type="EMBL" id="CMVM020000121">
    <property type="status" value="NOT_ANNOTATED_CDS"/>
    <property type="molecule type" value="Genomic_DNA"/>
</dbReference>
<accession>A0A8R1XT86</accession>
<dbReference type="AlphaFoldDB" id="A0A8R1XT86"/>
<proteinExistence type="predicted"/>
<evidence type="ECO:0000313" key="1">
    <source>
        <dbReference type="EnsemblMetazoa" id="OVOC3716.1"/>
    </source>
</evidence>
<reference evidence="2" key="1">
    <citation type="submission" date="2013-10" db="EMBL/GenBank/DDBJ databases">
        <title>Genome sequencing of Onchocerca volvulus.</title>
        <authorList>
            <person name="Cotton J."/>
            <person name="Tsai J."/>
            <person name="Stanley E."/>
            <person name="Tracey A."/>
            <person name="Holroyd N."/>
            <person name="Lustigman S."/>
            <person name="Berriman M."/>
        </authorList>
    </citation>
    <scope>NUCLEOTIDE SEQUENCE</scope>
</reference>
<dbReference type="Proteomes" id="UP000024404">
    <property type="component" value="Unassembled WGS sequence"/>
</dbReference>
<dbReference type="EnsemblMetazoa" id="OVOC3716.1">
    <property type="protein sequence ID" value="OVOC3716.1"/>
    <property type="gene ID" value="WBGene00240525"/>
</dbReference>
<evidence type="ECO:0000313" key="2">
    <source>
        <dbReference type="Proteomes" id="UP000024404"/>
    </source>
</evidence>
<reference evidence="1" key="2">
    <citation type="submission" date="2022-06" db="UniProtKB">
        <authorList>
            <consortium name="EnsemblMetazoa"/>
        </authorList>
    </citation>
    <scope>IDENTIFICATION</scope>
</reference>
<name>A0A8R1XT86_ONCVO</name>
<keyword evidence="2" id="KW-1185">Reference proteome</keyword>
<sequence>MKVVRILMNEWVVVSGVEGVVVVEVAFANVIKVSCIYSSSRQSNSFYLDESNISVSFSRMFAKLIVNIKA</sequence>